<protein>
    <recommendedName>
        <fullName evidence="4">Chromosome segregation protein SMC</fullName>
    </recommendedName>
</protein>
<feature type="compositionally biased region" description="Acidic residues" evidence="1">
    <location>
        <begin position="286"/>
        <end position="295"/>
    </location>
</feature>
<organism evidence="2 3">
    <name type="scientific">Candidatus Phosphoribacter hodrii</name>
    <dbReference type="NCBI Taxonomy" id="2953743"/>
    <lineage>
        <taxon>Bacteria</taxon>
        <taxon>Bacillati</taxon>
        <taxon>Actinomycetota</taxon>
        <taxon>Actinomycetes</taxon>
        <taxon>Micrococcales</taxon>
        <taxon>Dermatophilaceae</taxon>
        <taxon>Candidatus Phosphoribacter</taxon>
    </lineage>
</organism>
<comment type="caution">
    <text evidence="2">The sequence shown here is derived from an EMBL/GenBank/DDBJ whole genome shotgun (WGS) entry which is preliminary data.</text>
</comment>
<accession>A0A935ILS3</accession>
<sequence>MDAFSESSEAALSDLRSSIAEVIEKFRLTLGQGGEVASSSSVLTAKLDAYDNTYADVKARSSAHDVKLEELARLERQQKSAGELAQKQRNLRDGLGNPVARHRELRKELIEVRRERTAALKVQCSGLSASSVGMIRATLSASRGFEAAKSKFKALVTGSNVRSSRIEGFFEELARETDPTTTWELVLNELESLMLLEADADVKSEQTPTLSRLGLPVADQKKFGPKLTPDGWLDLSLTDLAEVPQFEYKAKENEYISFDSASAGQQASALLTTLLSQGGTPLIIDQPEDDLDSDTAGDRHEDLVVEERQTTNLALQT</sequence>
<feature type="region of interest" description="Disordered" evidence="1">
    <location>
        <begin position="284"/>
        <end position="317"/>
    </location>
</feature>
<evidence type="ECO:0008006" key="4">
    <source>
        <dbReference type="Google" id="ProtNLM"/>
    </source>
</evidence>
<gene>
    <name evidence="2" type="ORF">IPI13_04890</name>
</gene>
<dbReference type="Proteomes" id="UP000726105">
    <property type="component" value="Unassembled WGS sequence"/>
</dbReference>
<dbReference type="EMBL" id="JADJIB010000002">
    <property type="protein sequence ID" value="MBK7272513.1"/>
    <property type="molecule type" value="Genomic_DNA"/>
</dbReference>
<proteinExistence type="predicted"/>
<reference evidence="2 3" key="1">
    <citation type="submission" date="2020-10" db="EMBL/GenBank/DDBJ databases">
        <title>Connecting structure to function with the recovery of over 1000 high-quality activated sludge metagenome-assembled genomes encoding full-length rRNA genes using long-read sequencing.</title>
        <authorList>
            <person name="Singleton C.M."/>
            <person name="Petriglieri F."/>
            <person name="Kristensen J.M."/>
            <person name="Kirkegaard R.H."/>
            <person name="Michaelsen T.Y."/>
            <person name="Andersen M.H."/>
            <person name="Karst S.M."/>
            <person name="Dueholm M.S."/>
            <person name="Nielsen P.H."/>
            <person name="Albertsen M."/>
        </authorList>
    </citation>
    <scope>NUCLEOTIDE SEQUENCE [LARGE SCALE GENOMIC DNA]</scope>
    <source>
        <strain evidence="2">Ega_18-Q3-R5-49_MAXAC.001</strain>
    </source>
</reference>
<feature type="compositionally biased region" description="Basic and acidic residues" evidence="1">
    <location>
        <begin position="296"/>
        <end position="309"/>
    </location>
</feature>
<evidence type="ECO:0000256" key="1">
    <source>
        <dbReference type="SAM" id="MobiDB-lite"/>
    </source>
</evidence>
<evidence type="ECO:0000313" key="2">
    <source>
        <dbReference type="EMBL" id="MBK7272513.1"/>
    </source>
</evidence>
<evidence type="ECO:0000313" key="3">
    <source>
        <dbReference type="Proteomes" id="UP000726105"/>
    </source>
</evidence>
<dbReference type="AlphaFoldDB" id="A0A935ILS3"/>
<name>A0A935ILS3_9MICO</name>